<comment type="caution">
    <text evidence="7">The sequence shown here is derived from an EMBL/GenBank/DDBJ whole genome shotgun (WGS) entry which is preliminary data.</text>
</comment>
<feature type="domain" description="Glycosyltransferase subfamily 4-like N-terminal" evidence="6">
    <location>
        <begin position="27"/>
        <end position="203"/>
    </location>
</feature>
<evidence type="ECO:0000256" key="1">
    <source>
        <dbReference type="ARBA" id="ARBA00021292"/>
    </source>
</evidence>
<feature type="domain" description="Glycosyl transferase family 1" evidence="5">
    <location>
        <begin position="211"/>
        <end position="367"/>
    </location>
</feature>
<dbReference type="PANTHER" id="PTHR12526">
    <property type="entry name" value="GLYCOSYLTRANSFERASE"/>
    <property type="match status" value="1"/>
</dbReference>
<name>A0A2P8PXZ8_9ACTN</name>
<keyword evidence="2" id="KW-0328">Glycosyltransferase</keyword>
<gene>
    <name evidence="7" type="ORF">C6Y14_34575</name>
</gene>
<dbReference type="AlphaFoldDB" id="A0A2P8PXZ8"/>
<proteinExistence type="predicted"/>
<dbReference type="CDD" id="cd03820">
    <property type="entry name" value="GT4_AmsD-like"/>
    <property type="match status" value="1"/>
</dbReference>
<dbReference type="Proteomes" id="UP000240429">
    <property type="component" value="Unassembled WGS sequence"/>
</dbReference>
<dbReference type="SUPFAM" id="SSF53756">
    <property type="entry name" value="UDP-Glycosyltransferase/glycogen phosphorylase"/>
    <property type="match status" value="1"/>
</dbReference>
<organism evidence="7 8">
    <name type="scientific">Streptomyces dioscori</name>
    <dbReference type="NCBI Taxonomy" id="2109333"/>
    <lineage>
        <taxon>Bacteria</taxon>
        <taxon>Bacillati</taxon>
        <taxon>Actinomycetota</taxon>
        <taxon>Actinomycetes</taxon>
        <taxon>Kitasatosporales</taxon>
        <taxon>Streptomycetaceae</taxon>
        <taxon>Streptomyces</taxon>
        <taxon>Streptomyces aurantiacus group</taxon>
    </lineage>
</organism>
<dbReference type="PANTHER" id="PTHR12526:SF627">
    <property type="entry name" value="D-RHAMNOSYLTRANSFERASE WBPZ"/>
    <property type="match status" value="1"/>
</dbReference>
<dbReference type="GO" id="GO:0016757">
    <property type="term" value="F:glycosyltransferase activity"/>
    <property type="evidence" value="ECO:0007669"/>
    <property type="project" value="UniProtKB-KW"/>
</dbReference>
<dbReference type="RefSeq" id="WP_107020997.1">
    <property type="nucleotide sequence ID" value="NZ_KZ679054.1"/>
</dbReference>
<dbReference type="InterPro" id="IPR028098">
    <property type="entry name" value="Glyco_trans_4-like_N"/>
</dbReference>
<accession>A0A2P8PXZ8</accession>
<keyword evidence="3 7" id="KW-0808">Transferase</keyword>
<evidence type="ECO:0000256" key="3">
    <source>
        <dbReference type="ARBA" id="ARBA00022679"/>
    </source>
</evidence>
<dbReference type="OrthoDB" id="570545at2"/>
<dbReference type="Pfam" id="PF00534">
    <property type="entry name" value="Glycos_transf_1"/>
    <property type="match status" value="1"/>
</dbReference>
<dbReference type="Gene3D" id="3.40.50.2000">
    <property type="entry name" value="Glycogen Phosphorylase B"/>
    <property type="match status" value="2"/>
</dbReference>
<reference evidence="7 8" key="1">
    <citation type="submission" date="2018-03" db="EMBL/GenBank/DDBJ databases">
        <title>Streptomyces dioscori sp. nov., a novel endophytic actinobacterium isolated from bulbil of Dioscorea bulbifera L.</title>
        <authorList>
            <person name="Zhikuan W."/>
        </authorList>
    </citation>
    <scope>NUCLEOTIDE SEQUENCE [LARGE SCALE GENOMIC DNA]</scope>
    <source>
        <strain evidence="7 8">A217</strain>
    </source>
</reference>
<evidence type="ECO:0000313" key="8">
    <source>
        <dbReference type="Proteomes" id="UP000240429"/>
    </source>
</evidence>
<keyword evidence="8" id="KW-1185">Reference proteome</keyword>
<feature type="region of interest" description="Disordered" evidence="4">
    <location>
        <begin position="403"/>
        <end position="434"/>
    </location>
</feature>
<evidence type="ECO:0000259" key="6">
    <source>
        <dbReference type="Pfam" id="PF13439"/>
    </source>
</evidence>
<dbReference type="EMBL" id="PYBJ01000028">
    <property type="protein sequence ID" value="PSM38886.1"/>
    <property type="molecule type" value="Genomic_DNA"/>
</dbReference>
<evidence type="ECO:0000259" key="5">
    <source>
        <dbReference type="Pfam" id="PF00534"/>
    </source>
</evidence>
<sequence>MSRTGRSRTGRTGRRKIVFLLHNAYAIGGTVRTTLNLAAALADHHDVEIVSMRRHRAEPRFTIDPRITVVPLVDEQDGSADLTDPEYTLPATDFPNSDKRYEQYTRLTDRRAAAYLTGSDADVIIGTRPGINVYVSLFAPRRALRIAQEHLRHDQHTKRLRSVLARHYRRLDAVVTTTEADAEVYRRRMNLPGVRVAAVPNIVPAPEGIVRDTTTKVVAAAGRLVPGKRFDLLIEAFSAVASKEPDWRLRIYGGGAQRDHLQDLVTGLGLSEHVRLMGPRTPIEAEFAKSAMVVSASDAESFGMTLVEAMRCGVPVISTDCPLGPAEIITDGVDGRLVPVGDSRALAEAMLDLITDEPLRLAMGEAALAGSHRYDAEPIVGRYEALLTDLGSTRGRRAWTRTRARAASWTRRQSRKLRRTLPGAHAPDPRTTGP</sequence>
<evidence type="ECO:0000313" key="7">
    <source>
        <dbReference type="EMBL" id="PSM38886.1"/>
    </source>
</evidence>
<protein>
    <recommendedName>
        <fullName evidence="1">D-inositol 3-phosphate glycosyltransferase</fullName>
    </recommendedName>
</protein>
<evidence type="ECO:0000256" key="2">
    <source>
        <dbReference type="ARBA" id="ARBA00022676"/>
    </source>
</evidence>
<evidence type="ECO:0000256" key="4">
    <source>
        <dbReference type="SAM" id="MobiDB-lite"/>
    </source>
</evidence>
<dbReference type="InterPro" id="IPR001296">
    <property type="entry name" value="Glyco_trans_1"/>
</dbReference>
<dbReference type="Pfam" id="PF13439">
    <property type="entry name" value="Glyco_transf_4"/>
    <property type="match status" value="1"/>
</dbReference>